<proteinExistence type="predicted"/>
<dbReference type="AlphaFoldDB" id="A0A1V2EW66"/>
<dbReference type="STRING" id="1915074.SPHI_16260"/>
<comment type="caution">
    <text evidence="2">The sequence shown here is derived from an EMBL/GenBank/DDBJ whole genome shotgun (WGS) entry which is preliminary data.</text>
</comment>
<reference evidence="2 3" key="1">
    <citation type="submission" date="2016-11" db="EMBL/GenBank/DDBJ databases">
        <title>Genome sequence of Sphingomonas jeddahensis G39.</title>
        <authorList>
            <person name="Poehlein A."/>
            <person name="Wuebbeler J.H."/>
            <person name="Steinbuechel A."/>
            <person name="Daniel R."/>
        </authorList>
    </citation>
    <scope>NUCLEOTIDE SEQUENCE [LARGE SCALE GENOMIC DNA]</scope>
    <source>
        <strain evidence="2 3">G39</strain>
    </source>
</reference>
<evidence type="ECO:0008006" key="4">
    <source>
        <dbReference type="Google" id="ProtNLM"/>
    </source>
</evidence>
<name>A0A1V2EW66_9SPHN</name>
<keyword evidence="1" id="KW-0732">Signal</keyword>
<feature type="signal peptide" evidence="1">
    <location>
        <begin position="1"/>
        <end position="18"/>
    </location>
</feature>
<dbReference type="OrthoDB" id="7376020at2"/>
<protein>
    <recommendedName>
        <fullName evidence="4">Homogentisate 1,2-dioxygenase</fullName>
    </recommendedName>
</protein>
<dbReference type="RefSeq" id="WP_076744368.1">
    <property type="nucleotide sequence ID" value="NZ_MPSB01000005.1"/>
</dbReference>
<keyword evidence="3" id="KW-1185">Reference proteome</keyword>
<gene>
    <name evidence="2" type="ORF">SPHI_16260</name>
</gene>
<evidence type="ECO:0000313" key="3">
    <source>
        <dbReference type="Proteomes" id="UP000188729"/>
    </source>
</evidence>
<evidence type="ECO:0000313" key="2">
    <source>
        <dbReference type="EMBL" id="ONF96394.1"/>
    </source>
</evidence>
<dbReference type="Proteomes" id="UP000188729">
    <property type="component" value="Unassembled WGS sequence"/>
</dbReference>
<feature type="chain" id="PRO_5013070127" description="Homogentisate 1,2-dioxygenase" evidence="1">
    <location>
        <begin position="19"/>
        <end position="167"/>
    </location>
</feature>
<evidence type="ECO:0000256" key="1">
    <source>
        <dbReference type="SAM" id="SignalP"/>
    </source>
</evidence>
<sequence length="167" mass="16646">MRLALAATLLLAAAPALAQNPAHDPTCSNVRVALPPELSGWSEQAPVAAGITAGGGASVVPGQAVLVSLHPANLLTLRPAPQAVTANGGTLTLTIDAPGTYRVALGGKAWVDLVRDGKALSAAAHGHGPKCTGVRKMVDFALTAGSYTIQLSGSEASSLALMVARLG</sequence>
<organism evidence="2 3">
    <name type="scientific">Sphingomonas jeddahensis</name>
    <dbReference type="NCBI Taxonomy" id="1915074"/>
    <lineage>
        <taxon>Bacteria</taxon>
        <taxon>Pseudomonadati</taxon>
        <taxon>Pseudomonadota</taxon>
        <taxon>Alphaproteobacteria</taxon>
        <taxon>Sphingomonadales</taxon>
        <taxon>Sphingomonadaceae</taxon>
        <taxon>Sphingomonas</taxon>
    </lineage>
</organism>
<dbReference type="EMBL" id="MPSB01000005">
    <property type="protein sequence ID" value="ONF96394.1"/>
    <property type="molecule type" value="Genomic_DNA"/>
</dbReference>
<accession>A0A1V2EW66</accession>